<dbReference type="EMBL" id="JQCL01000019">
    <property type="protein sequence ID" value="KRO14218.1"/>
    <property type="molecule type" value="Genomic_DNA"/>
</dbReference>
<sequence length="100" mass="11460">MVLHKRKLLENYLLAVGALSVVPVTDEKITNFSDMGERLNEFTQAYYLILPYIPAKEHNYFAEYSSETCKMDFSADSYNKLASLLGKHILPTIRAEIDKL</sequence>
<keyword evidence="2" id="KW-1185">Reference proteome</keyword>
<evidence type="ECO:0000313" key="1">
    <source>
        <dbReference type="EMBL" id="KRO14218.1"/>
    </source>
</evidence>
<comment type="caution">
    <text evidence="1">The sequence shown here is derived from an EMBL/GenBank/DDBJ whole genome shotgun (WGS) entry which is preliminary data.</text>
</comment>
<reference evidence="1 2" key="1">
    <citation type="journal article" date="2015" name="Genome Announc.">
        <title>Expanding the biotechnology potential of lactobacilli through comparative genomics of 213 strains and associated genera.</title>
        <authorList>
            <person name="Sun Z."/>
            <person name="Harris H.M."/>
            <person name="McCann A."/>
            <person name="Guo C."/>
            <person name="Argimon S."/>
            <person name="Zhang W."/>
            <person name="Yang X."/>
            <person name="Jeffery I.B."/>
            <person name="Cooney J.C."/>
            <person name="Kagawa T.F."/>
            <person name="Liu W."/>
            <person name="Song Y."/>
            <person name="Salvetti E."/>
            <person name="Wrobel A."/>
            <person name="Rasinkangas P."/>
            <person name="Parkhill J."/>
            <person name="Rea M.C."/>
            <person name="O'Sullivan O."/>
            <person name="Ritari J."/>
            <person name="Douillard F.P."/>
            <person name="Paul Ross R."/>
            <person name="Yang R."/>
            <person name="Briner A.E."/>
            <person name="Felis G.E."/>
            <person name="de Vos W.M."/>
            <person name="Barrangou R."/>
            <person name="Klaenhammer T.R."/>
            <person name="Caufield P.W."/>
            <person name="Cui Y."/>
            <person name="Zhang H."/>
            <person name="O'Toole P.W."/>
        </authorList>
    </citation>
    <scope>NUCLEOTIDE SEQUENCE [LARGE SCALE GENOMIC DNA]</scope>
    <source>
        <strain evidence="1 2">LMG 26013</strain>
    </source>
</reference>
<name>A0A0R2MU74_9LACO</name>
<dbReference type="Proteomes" id="UP000051783">
    <property type="component" value="Unassembled WGS sequence"/>
</dbReference>
<accession>A0A0R2MU74</accession>
<evidence type="ECO:0000313" key="2">
    <source>
        <dbReference type="Proteomes" id="UP000051783"/>
    </source>
</evidence>
<proteinExistence type="predicted"/>
<organism evidence="1 2">
    <name type="scientific">Lactiplantibacillus xiangfangensis</name>
    <dbReference type="NCBI Taxonomy" id="942150"/>
    <lineage>
        <taxon>Bacteria</taxon>
        <taxon>Bacillati</taxon>
        <taxon>Bacillota</taxon>
        <taxon>Bacilli</taxon>
        <taxon>Lactobacillales</taxon>
        <taxon>Lactobacillaceae</taxon>
        <taxon>Lactiplantibacillus</taxon>
    </lineage>
</organism>
<protein>
    <submittedName>
        <fullName evidence="1">Uncharacterized protein</fullName>
    </submittedName>
</protein>
<dbReference type="AlphaFoldDB" id="A0A0R2MU74"/>
<gene>
    <name evidence="1" type="ORF">IV64_GL001702</name>
</gene>
<dbReference type="PATRIC" id="fig|942150.3.peg.1760"/>